<dbReference type="AlphaFoldDB" id="A0A4C1YXM1"/>
<evidence type="ECO:0000313" key="2">
    <source>
        <dbReference type="Proteomes" id="UP000299102"/>
    </source>
</evidence>
<gene>
    <name evidence="1" type="ORF">EVAR_41022_1</name>
</gene>
<protein>
    <submittedName>
        <fullName evidence="1">Uncharacterized protein</fullName>
    </submittedName>
</protein>
<evidence type="ECO:0000313" key="1">
    <source>
        <dbReference type="EMBL" id="GBP81026.1"/>
    </source>
</evidence>
<dbReference type="OrthoDB" id="8958038at2759"/>
<comment type="caution">
    <text evidence="1">The sequence shown here is derived from an EMBL/GenBank/DDBJ whole genome shotgun (WGS) entry which is preliminary data.</text>
</comment>
<keyword evidence="2" id="KW-1185">Reference proteome</keyword>
<sequence>MKHYHERFNHGNHNTVMNEMEMILYHVVAIETAKNRPCQWCRINRSLPKMPSAEGDLCLPNAYVITNPCGRLFGPMSVTIGRRPKDTGRYSHA</sequence>
<reference evidence="1 2" key="1">
    <citation type="journal article" date="2019" name="Commun. Biol.">
        <title>The bagworm genome reveals a unique fibroin gene that provides high tensile strength.</title>
        <authorList>
            <person name="Kono N."/>
            <person name="Nakamura H."/>
            <person name="Ohtoshi R."/>
            <person name="Tomita M."/>
            <person name="Numata K."/>
            <person name="Arakawa K."/>
        </authorList>
    </citation>
    <scope>NUCLEOTIDE SEQUENCE [LARGE SCALE GENOMIC DNA]</scope>
</reference>
<accession>A0A4C1YXM1</accession>
<dbReference type="Proteomes" id="UP000299102">
    <property type="component" value="Unassembled WGS sequence"/>
</dbReference>
<dbReference type="EMBL" id="BGZK01001493">
    <property type="protein sequence ID" value="GBP81026.1"/>
    <property type="molecule type" value="Genomic_DNA"/>
</dbReference>
<name>A0A4C1YXM1_EUMVA</name>
<organism evidence="1 2">
    <name type="scientific">Eumeta variegata</name>
    <name type="common">Bagworm moth</name>
    <name type="synonym">Eumeta japonica</name>
    <dbReference type="NCBI Taxonomy" id="151549"/>
    <lineage>
        <taxon>Eukaryota</taxon>
        <taxon>Metazoa</taxon>
        <taxon>Ecdysozoa</taxon>
        <taxon>Arthropoda</taxon>
        <taxon>Hexapoda</taxon>
        <taxon>Insecta</taxon>
        <taxon>Pterygota</taxon>
        <taxon>Neoptera</taxon>
        <taxon>Endopterygota</taxon>
        <taxon>Lepidoptera</taxon>
        <taxon>Glossata</taxon>
        <taxon>Ditrysia</taxon>
        <taxon>Tineoidea</taxon>
        <taxon>Psychidae</taxon>
        <taxon>Oiketicinae</taxon>
        <taxon>Eumeta</taxon>
    </lineage>
</organism>
<proteinExistence type="predicted"/>